<dbReference type="AlphaFoldDB" id="A0ABD0UTU6"/>
<proteinExistence type="predicted"/>
<protein>
    <submittedName>
        <fullName evidence="1">Uncharacterized protein</fullName>
    </submittedName>
</protein>
<dbReference type="Proteomes" id="UP001552299">
    <property type="component" value="Unassembled WGS sequence"/>
</dbReference>
<name>A0ABD0UTU6_DENTH</name>
<sequence length="172" mass="19496">MQLYCNLMRQVLVVYLETTKGDNYNVIKHLQGSVGRVGSNVDIGKAEDLSFLKDFGNFIFHFANRNCNKLVDFCANFALFGDFFREDLGCNNVPHAFLSLLKEDCDSTGPLFVVNFDSIPAYAPYRGKISVNIENQEFATAKQLTYNDGGKDDILFMKHLPRTTPRISYTKI</sequence>
<evidence type="ECO:0000313" key="1">
    <source>
        <dbReference type="EMBL" id="KAL0915983.1"/>
    </source>
</evidence>
<accession>A0ABD0UTU6</accession>
<evidence type="ECO:0000313" key="2">
    <source>
        <dbReference type="Proteomes" id="UP001552299"/>
    </source>
</evidence>
<comment type="caution">
    <text evidence="1">The sequence shown here is derived from an EMBL/GenBank/DDBJ whole genome shotgun (WGS) entry which is preliminary data.</text>
</comment>
<gene>
    <name evidence="1" type="ORF">M5K25_013457</name>
</gene>
<keyword evidence="2" id="KW-1185">Reference proteome</keyword>
<reference evidence="1 2" key="1">
    <citation type="journal article" date="2024" name="Plant Biotechnol. J.">
        <title>Dendrobium thyrsiflorum genome and its molecular insights into genes involved in important horticultural traits.</title>
        <authorList>
            <person name="Chen B."/>
            <person name="Wang J.Y."/>
            <person name="Zheng P.J."/>
            <person name="Li K.L."/>
            <person name="Liang Y.M."/>
            <person name="Chen X.F."/>
            <person name="Zhang C."/>
            <person name="Zhao X."/>
            <person name="He X."/>
            <person name="Zhang G.Q."/>
            <person name="Liu Z.J."/>
            <person name="Xu Q."/>
        </authorList>
    </citation>
    <scope>NUCLEOTIDE SEQUENCE [LARGE SCALE GENOMIC DNA]</scope>
    <source>
        <strain evidence="1">GZMU011</strain>
    </source>
</reference>
<organism evidence="1 2">
    <name type="scientific">Dendrobium thyrsiflorum</name>
    <name type="common">Pinecone-like raceme dendrobium</name>
    <name type="synonym">Orchid</name>
    <dbReference type="NCBI Taxonomy" id="117978"/>
    <lineage>
        <taxon>Eukaryota</taxon>
        <taxon>Viridiplantae</taxon>
        <taxon>Streptophyta</taxon>
        <taxon>Embryophyta</taxon>
        <taxon>Tracheophyta</taxon>
        <taxon>Spermatophyta</taxon>
        <taxon>Magnoliopsida</taxon>
        <taxon>Liliopsida</taxon>
        <taxon>Asparagales</taxon>
        <taxon>Orchidaceae</taxon>
        <taxon>Epidendroideae</taxon>
        <taxon>Malaxideae</taxon>
        <taxon>Dendrobiinae</taxon>
        <taxon>Dendrobium</taxon>
    </lineage>
</organism>
<dbReference type="EMBL" id="JANQDX010000011">
    <property type="protein sequence ID" value="KAL0915983.1"/>
    <property type="molecule type" value="Genomic_DNA"/>
</dbReference>